<gene>
    <name evidence="2" type="ORF">ACFQO8_03490</name>
</gene>
<dbReference type="RefSeq" id="WP_214786983.1">
    <property type="nucleotide sequence ID" value="NZ_JANIEL010000066.1"/>
</dbReference>
<comment type="caution">
    <text evidence="2">The sequence shown here is derived from an EMBL/GenBank/DDBJ whole genome shotgun (WGS) entry which is preliminary data.</text>
</comment>
<evidence type="ECO:0000256" key="1">
    <source>
        <dbReference type="SAM" id="Phobius"/>
    </source>
</evidence>
<name>A0ABW2PIL8_9BACL</name>
<dbReference type="EMBL" id="JBHTCE010000001">
    <property type="protein sequence ID" value="MFC7389193.1"/>
    <property type="molecule type" value="Genomic_DNA"/>
</dbReference>
<dbReference type="Proteomes" id="UP001596439">
    <property type="component" value="Unassembled WGS sequence"/>
</dbReference>
<evidence type="ECO:0008006" key="4">
    <source>
        <dbReference type="Google" id="ProtNLM"/>
    </source>
</evidence>
<sequence length="62" mass="6700">MGFWYFLLLGLGIILIVRGIASSAKQGGLILVGLVMVGVSIFMFQDGSADLVANWLNQITDR</sequence>
<protein>
    <recommendedName>
        <fullName evidence="4">Conjugal transfer protein</fullName>
    </recommendedName>
</protein>
<keyword evidence="1" id="KW-0812">Transmembrane</keyword>
<evidence type="ECO:0000313" key="2">
    <source>
        <dbReference type="EMBL" id="MFC7389193.1"/>
    </source>
</evidence>
<feature type="transmembrane region" description="Helical" evidence="1">
    <location>
        <begin position="6"/>
        <end position="21"/>
    </location>
</feature>
<feature type="transmembrane region" description="Helical" evidence="1">
    <location>
        <begin position="28"/>
        <end position="45"/>
    </location>
</feature>
<evidence type="ECO:0000313" key="3">
    <source>
        <dbReference type="Proteomes" id="UP001596439"/>
    </source>
</evidence>
<keyword evidence="1" id="KW-0472">Membrane</keyword>
<keyword evidence="1" id="KW-1133">Transmembrane helix</keyword>
<proteinExistence type="predicted"/>
<organism evidence="2 3">
    <name type="scientific">Exiguobacterium aestuarii</name>
    <dbReference type="NCBI Taxonomy" id="273527"/>
    <lineage>
        <taxon>Bacteria</taxon>
        <taxon>Bacillati</taxon>
        <taxon>Bacillota</taxon>
        <taxon>Bacilli</taxon>
        <taxon>Bacillales</taxon>
        <taxon>Bacillales Family XII. Incertae Sedis</taxon>
        <taxon>Exiguobacterium</taxon>
    </lineage>
</organism>
<reference evidence="3" key="1">
    <citation type="journal article" date="2019" name="Int. J. Syst. Evol. Microbiol.">
        <title>The Global Catalogue of Microorganisms (GCM) 10K type strain sequencing project: providing services to taxonomists for standard genome sequencing and annotation.</title>
        <authorList>
            <consortium name="The Broad Institute Genomics Platform"/>
            <consortium name="The Broad Institute Genome Sequencing Center for Infectious Disease"/>
            <person name="Wu L."/>
            <person name="Ma J."/>
        </authorList>
    </citation>
    <scope>NUCLEOTIDE SEQUENCE [LARGE SCALE GENOMIC DNA]</scope>
    <source>
        <strain evidence="3">CCUG 55590</strain>
    </source>
</reference>
<keyword evidence="3" id="KW-1185">Reference proteome</keyword>
<accession>A0ABW2PIL8</accession>